<evidence type="ECO:0000256" key="2">
    <source>
        <dbReference type="ARBA" id="ARBA00004193"/>
    </source>
</evidence>
<dbReference type="GO" id="GO:0005886">
    <property type="term" value="C:plasma membrane"/>
    <property type="evidence" value="ECO:0007669"/>
    <property type="project" value="UniProtKB-SubCell"/>
</dbReference>
<dbReference type="GO" id="GO:0006817">
    <property type="term" value="P:phosphate ion transport"/>
    <property type="evidence" value="ECO:0007669"/>
    <property type="project" value="UniProtKB-KW"/>
</dbReference>
<keyword evidence="7" id="KW-0564">Palmitate</keyword>
<evidence type="ECO:0000256" key="8">
    <source>
        <dbReference type="ARBA" id="ARBA00023288"/>
    </source>
</evidence>
<dbReference type="PANTHER" id="PTHR30570:SF1">
    <property type="entry name" value="PHOSPHATE-BINDING PROTEIN PSTS"/>
    <property type="match status" value="1"/>
</dbReference>
<dbReference type="InterPro" id="IPR024370">
    <property type="entry name" value="PBP_domain"/>
</dbReference>
<evidence type="ECO:0000256" key="7">
    <source>
        <dbReference type="ARBA" id="ARBA00023139"/>
    </source>
</evidence>
<feature type="domain" description="PBP" evidence="10">
    <location>
        <begin position="41"/>
        <end position="164"/>
    </location>
</feature>
<accession>A0A841QZ77</accession>
<keyword evidence="6 9" id="KW-0732">Signal</keyword>
<comment type="caution">
    <text evidence="11">The sequence shown here is derived from an EMBL/GenBank/DDBJ whole genome shotgun (WGS) entry which is preliminary data.</text>
</comment>
<dbReference type="OrthoDB" id="9790048at2"/>
<organism evidence="11 12">
    <name type="scientific">Negativicoccus succinicivorans</name>
    <dbReference type="NCBI Taxonomy" id="620903"/>
    <lineage>
        <taxon>Bacteria</taxon>
        <taxon>Bacillati</taxon>
        <taxon>Bacillota</taxon>
        <taxon>Negativicutes</taxon>
        <taxon>Veillonellales</taxon>
        <taxon>Veillonellaceae</taxon>
        <taxon>Negativicoccus</taxon>
    </lineage>
</organism>
<dbReference type="GeneID" id="93486260"/>
<evidence type="ECO:0000256" key="6">
    <source>
        <dbReference type="ARBA" id="ARBA00022729"/>
    </source>
</evidence>
<dbReference type="Pfam" id="PF12849">
    <property type="entry name" value="PBP_like_2"/>
    <property type="match status" value="2"/>
</dbReference>
<keyword evidence="8" id="KW-0449">Lipoprotein</keyword>
<name>A0A841QZ77_9FIRM</name>
<dbReference type="EMBL" id="JACHHI010000004">
    <property type="protein sequence ID" value="MBB6477944.1"/>
    <property type="molecule type" value="Genomic_DNA"/>
</dbReference>
<dbReference type="PROSITE" id="PS51257">
    <property type="entry name" value="PROKAR_LIPOPROTEIN"/>
    <property type="match status" value="1"/>
</dbReference>
<gene>
    <name evidence="11" type="ORF">HNR45_000997</name>
</gene>
<sequence length="300" mass="31383">MKQGKRLGLAAVSVVMALAIAGCGGGSGSKSGGDKAAFDLAKDIHVISREDGSGTRGAFIELLGIEVKENGKKVDRTLSSAQITNSTNVMMTSVANDAYALGYISLGSLNDTVKALKVDGVEATPANVMNGQYKLARPFNVVINKEKGLTPQAQDFLKFIHSKEGQKIVTDNGYIAVDQAPAAYTPANQSGKIVCAGSSSVTPVMEKLAEAYQKANPNLKVEVQQSDSTTGVQSAISGTADLGMASRELKDSEKGKVDGNVIAKDGLAVVVNKANSVENIKADSVRDVYIGKITKWQDAK</sequence>
<evidence type="ECO:0000256" key="3">
    <source>
        <dbReference type="ARBA" id="ARBA00008725"/>
    </source>
</evidence>
<evidence type="ECO:0000313" key="12">
    <source>
        <dbReference type="Proteomes" id="UP000591941"/>
    </source>
</evidence>
<protein>
    <submittedName>
        <fullName evidence="11">Phosphate transport system substrate-binding protein</fullName>
    </submittedName>
</protein>
<keyword evidence="5" id="KW-0813">Transport</keyword>
<comment type="subcellular location">
    <subcellularLocation>
        <location evidence="2">Cell membrane</location>
        <topology evidence="2">Lipid-anchor</topology>
    </subcellularLocation>
</comment>
<keyword evidence="12" id="KW-1185">Reference proteome</keyword>
<dbReference type="Proteomes" id="UP000591941">
    <property type="component" value="Unassembled WGS sequence"/>
</dbReference>
<dbReference type="PANTHER" id="PTHR30570">
    <property type="entry name" value="PERIPLASMIC PHOSPHATE BINDING COMPONENT OF PHOSPHATE ABC TRANSPORTER"/>
    <property type="match status" value="1"/>
</dbReference>
<comment type="similarity">
    <text evidence="3">Belongs to the PstS family.</text>
</comment>
<feature type="signal peptide" evidence="9">
    <location>
        <begin position="1"/>
        <end position="21"/>
    </location>
</feature>
<feature type="chain" id="PRO_5038380881" evidence="9">
    <location>
        <begin position="22"/>
        <end position="300"/>
    </location>
</feature>
<evidence type="ECO:0000259" key="10">
    <source>
        <dbReference type="Pfam" id="PF12849"/>
    </source>
</evidence>
<evidence type="ECO:0000313" key="11">
    <source>
        <dbReference type="EMBL" id="MBB6477944.1"/>
    </source>
</evidence>
<dbReference type="InterPro" id="IPR050811">
    <property type="entry name" value="Phosphate_ABC_transporter"/>
</dbReference>
<comment type="subunit">
    <text evidence="4">The complex is composed of two ATP-binding proteins (PstB), two transmembrane proteins (PstC and PstA) and a solute-binding protein (PstS).</text>
</comment>
<dbReference type="SUPFAM" id="SSF53850">
    <property type="entry name" value="Periplasmic binding protein-like II"/>
    <property type="match status" value="2"/>
</dbReference>
<proteinExistence type="inferred from homology"/>
<feature type="domain" description="PBP" evidence="10">
    <location>
        <begin position="183"/>
        <end position="298"/>
    </location>
</feature>
<evidence type="ECO:0000256" key="4">
    <source>
        <dbReference type="ARBA" id="ARBA00011529"/>
    </source>
</evidence>
<evidence type="ECO:0000256" key="9">
    <source>
        <dbReference type="SAM" id="SignalP"/>
    </source>
</evidence>
<dbReference type="Gene3D" id="3.40.190.10">
    <property type="entry name" value="Periplasmic binding protein-like II"/>
    <property type="match status" value="2"/>
</dbReference>
<evidence type="ECO:0000256" key="1">
    <source>
        <dbReference type="ARBA" id="ARBA00002841"/>
    </source>
</evidence>
<keyword evidence="5" id="KW-0592">Phosphate transport</keyword>
<comment type="function">
    <text evidence="1">Part of the ABC transporter complex PstSACB involved in phosphate import.</text>
</comment>
<evidence type="ECO:0000256" key="5">
    <source>
        <dbReference type="ARBA" id="ARBA00022592"/>
    </source>
</evidence>
<reference evidence="11 12" key="1">
    <citation type="submission" date="2020-08" db="EMBL/GenBank/DDBJ databases">
        <title>Genomic Encyclopedia of Type Strains, Phase IV (KMG-IV): sequencing the most valuable type-strain genomes for metagenomic binning, comparative biology and taxonomic classification.</title>
        <authorList>
            <person name="Goeker M."/>
        </authorList>
    </citation>
    <scope>NUCLEOTIDE SEQUENCE [LARGE SCALE GENOMIC DNA]</scope>
    <source>
        <strain evidence="11 12">DSM 21255</strain>
    </source>
</reference>
<dbReference type="RefSeq" id="WP_159822355.1">
    <property type="nucleotide sequence ID" value="NZ_CABWNB010000001.1"/>
</dbReference>
<dbReference type="AlphaFoldDB" id="A0A841QZ77"/>